<feature type="transmembrane region" description="Helical" evidence="1">
    <location>
        <begin position="59"/>
        <end position="81"/>
    </location>
</feature>
<dbReference type="Proteomes" id="UP001482620">
    <property type="component" value="Unassembled WGS sequence"/>
</dbReference>
<keyword evidence="3" id="KW-1185">Reference proteome</keyword>
<protein>
    <submittedName>
        <fullName evidence="2">Uncharacterized protein</fullName>
    </submittedName>
</protein>
<proteinExistence type="predicted"/>
<keyword evidence="1" id="KW-0812">Transmembrane</keyword>
<reference evidence="2 3" key="1">
    <citation type="submission" date="2021-06" db="EMBL/GenBank/DDBJ databases">
        <authorList>
            <person name="Palmer J.M."/>
        </authorList>
    </citation>
    <scope>NUCLEOTIDE SEQUENCE [LARGE SCALE GENOMIC DNA]</scope>
    <source>
        <strain evidence="3">if_2019</strain>
        <tissue evidence="2">Muscle</tissue>
    </source>
</reference>
<name>A0ABV0TD77_9TELE</name>
<dbReference type="EMBL" id="JAHRIQ010028920">
    <property type="protein sequence ID" value="MEQ2230854.1"/>
    <property type="molecule type" value="Genomic_DNA"/>
</dbReference>
<keyword evidence="1" id="KW-1133">Transmembrane helix</keyword>
<accession>A0ABV0TD77</accession>
<comment type="caution">
    <text evidence="2">The sequence shown here is derived from an EMBL/GenBank/DDBJ whole genome shotgun (WGS) entry which is preliminary data.</text>
</comment>
<sequence length="123" mass="13732">MYNKPTLGEKCLWLRVLQSVPQKELRSMGITVVLLTHSISHSHPSCELLLYRKGQQRGLGLFLLLALGSYLLSRTSVLHVLDVSLLQLSLEGIKYGRNILLNSDLILCSVQASEHHQLLGSKT</sequence>
<gene>
    <name evidence="2" type="ORF">ILYODFUR_033555</name>
</gene>
<keyword evidence="1" id="KW-0472">Membrane</keyword>
<organism evidence="2 3">
    <name type="scientific">Ilyodon furcidens</name>
    <name type="common">goldbreast splitfin</name>
    <dbReference type="NCBI Taxonomy" id="33524"/>
    <lineage>
        <taxon>Eukaryota</taxon>
        <taxon>Metazoa</taxon>
        <taxon>Chordata</taxon>
        <taxon>Craniata</taxon>
        <taxon>Vertebrata</taxon>
        <taxon>Euteleostomi</taxon>
        <taxon>Actinopterygii</taxon>
        <taxon>Neopterygii</taxon>
        <taxon>Teleostei</taxon>
        <taxon>Neoteleostei</taxon>
        <taxon>Acanthomorphata</taxon>
        <taxon>Ovalentaria</taxon>
        <taxon>Atherinomorphae</taxon>
        <taxon>Cyprinodontiformes</taxon>
        <taxon>Goodeidae</taxon>
        <taxon>Ilyodon</taxon>
    </lineage>
</organism>
<evidence type="ECO:0000313" key="2">
    <source>
        <dbReference type="EMBL" id="MEQ2230854.1"/>
    </source>
</evidence>
<evidence type="ECO:0000313" key="3">
    <source>
        <dbReference type="Proteomes" id="UP001482620"/>
    </source>
</evidence>
<evidence type="ECO:0000256" key="1">
    <source>
        <dbReference type="SAM" id="Phobius"/>
    </source>
</evidence>